<dbReference type="InterPro" id="IPR001763">
    <property type="entry name" value="Rhodanese-like_dom"/>
</dbReference>
<feature type="chain" id="PRO_5021738662" evidence="1">
    <location>
        <begin position="24"/>
        <end position="270"/>
    </location>
</feature>
<dbReference type="PROSITE" id="PS50206">
    <property type="entry name" value="RHODANESE_3"/>
    <property type="match status" value="2"/>
</dbReference>
<dbReference type="GO" id="GO:0004792">
    <property type="term" value="F:thiosulfate-cyanide sulfurtransferase activity"/>
    <property type="evidence" value="ECO:0007669"/>
    <property type="project" value="TreeGrafter"/>
</dbReference>
<comment type="caution">
    <text evidence="3">The sequence shown here is derived from an EMBL/GenBank/DDBJ whole genome shotgun (WGS) entry which is preliminary data.</text>
</comment>
<accession>A0A538T6F1</accession>
<dbReference type="SMART" id="SM00450">
    <property type="entry name" value="RHOD"/>
    <property type="match status" value="2"/>
</dbReference>
<evidence type="ECO:0000313" key="4">
    <source>
        <dbReference type="Proteomes" id="UP000316852"/>
    </source>
</evidence>
<keyword evidence="1" id="KW-0732">Signal</keyword>
<dbReference type="PANTHER" id="PTHR44086:SF13">
    <property type="entry name" value="THIOSULFATE SULFURTRANSFERASE PSPE"/>
    <property type="match status" value="1"/>
</dbReference>
<evidence type="ECO:0000259" key="2">
    <source>
        <dbReference type="PROSITE" id="PS50206"/>
    </source>
</evidence>
<reference evidence="3 4" key="1">
    <citation type="journal article" date="2019" name="Nat. Microbiol.">
        <title>Mediterranean grassland soil C-N compound turnover is dependent on rainfall and depth, and is mediated by genomically divergent microorganisms.</title>
        <authorList>
            <person name="Diamond S."/>
            <person name="Andeer P.F."/>
            <person name="Li Z."/>
            <person name="Crits-Christoph A."/>
            <person name="Burstein D."/>
            <person name="Anantharaman K."/>
            <person name="Lane K.R."/>
            <person name="Thomas B.C."/>
            <person name="Pan C."/>
            <person name="Northen T.R."/>
            <person name="Banfield J.F."/>
        </authorList>
    </citation>
    <scope>NUCLEOTIDE SEQUENCE [LARGE SCALE GENOMIC DNA]</scope>
    <source>
        <strain evidence="3">WS_6</strain>
    </source>
</reference>
<dbReference type="InterPro" id="IPR036873">
    <property type="entry name" value="Rhodanese-like_dom_sf"/>
</dbReference>
<name>A0A538T6F1_UNCEI</name>
<dbReference type="EMBL" id="VBOW01000024">
    <property type="protein sequence ID" value="TMQ59198.1"/>
    <property type="molecule type" value="Genomic_DNA"/>
</dbReference>
<gene>
    <name evidence="3" type="ORF">E6K76_05595</name>
</gene>
<keyword evidence="3" id="KW-0808">Transferase</keyword>
<dbReference type="Proteomes" id="UP000316852">
    <property type="component" value="Unassembled WGS sequence"/>
</dbReference>
<dbReference type="SUPFAM" id="SSF52821">
    <property type="entry name" value="Rhodanese/Cell cycle control phosphatase"/>
    <property type="match status" value="2"/>
</dbReference>
<organism evidence="3 4">
    <name type="scientific">Eiseniibacteriota bacterium</name>
    <dbReference type="NCBI Taxonomy" id="2212470"/>
    <lineage>
        <taxon>Bacteria</taxon>
        <taxon>Candidatus Eiseniibacteriota</taxon>
    </lineage>
</organism>
<evidence type="ECO:0000256" key="1">
    <source>
        <dbReference type="SAM" id="SignalP"/>
    </source>
</evidence>
<sequence length="270" mass="28458">MGRAAFLLLVAATLALGRVPASGADPTAPGIACPIAQAILGEVGQPTPEISTDKMVRFLAARSRLVIDVRPYDEFAVSHIPGSVNTAPKPGLPMSQYTSDVGEIDKIARGNKSTPVILYCNGPFCGKSQRLAADLLAAGYTDVRRYQLGIPVWRALGHATQVEAGAIWSTLDKDRTAVVIDAREAGAFQSGSLPGARSVRSGEVAKAKDDGRLPMLDHNTRIFVIGKDETEAAAAAEEIARNAFHNVSFFAGSVETLKQGREHAGAPGSR</sequence>
<protein>
    <submittedName>
        <fullName evidence="3">Sulfur transferase</fullName>
    </submittedName>
</protein>
<feature type="signal peptide" evidence="1">
    <location>
        <begin position="1"/>
        <end position="23"/>
    </location>
</feature>
<feature type="domain" description="Rhodanese" evidence="2">
    <location>
        <begin position="173"/>
        <end position="265"/>
    </location>
</feature>
<dbReference type="Pfam" id="PF00581">
    <property type="entry name" value="Rhodanese"/>
    <property type="match status" value="2"/>
</dbReference>
<evidence type="ECO:0000313" key="3">
    <source>
        <dbReference type="EMBL" id="TMQ59198.1"/>
    </source>
</evidence>
<proteinExistence type="predicted"/>
<dbReference type="Gene3D" id="3.40.250.10">
    <property type="entry name" value="Rhodanese-like domain"/>
    <property type="match status" value="2"/>
</dbReference>
<dbReference type="CDD" id="cd00158">
    <property type="entry name" value="RHOD"/>
    <property type="match status" value="1"/>
</dbReference>
<dbReference type="AlphaFoldDB" id="A0A538T6F1"/>
<feature type="domain" description="Rhodanese" evidence="2">
    <location>
        <begin position="60"/>
        <end position="162"/>
    </location>
</feature>
<dbReference type="PANTHER" id="PTHR44086">
    <property type="entry name" value="THIOSULFATE SULFURTRANSFERASE RDL2, MITOCHONDRIAL-RELATED"/>
    <property type="match status" value="1"/>
</dbReference>